<dbReference type="PANTHER" id="PTHR22572">
    <property type="entry name" value="SUGAR-1-PHOSPHATE GUANYL TRANSFERASE"/>
    <property type="match status" value="1"/>
</dbReference>
<evidence type="ECO:0000256" key="1">
    <source>
        <dbReference type="ARBA" id="ARBA00007274"/>
    </source>
</evidence>
<dbReference type="EMBL" id="JAAMPJ010000001">
    <property type="protein sequence ID" value="NGY58371.1"/>
    <property type="molecule type" value="Genomic_DNA"/>
</dbReference>
<dbReference type="Gene3D" id="3.90.550.10">
    <property type="entry name" value="Spore Coat Polysaccharide Biosynthesis Protein SpsA, Chain A"/>
    <property type="match status" value="1"/>
</dbReference>
<comment type="similarity">
    <text evidence="1">Belongs to the transferase hexapeptide repeat family.</text>
</comment>
<dbReference type="Proteomes" id="UP000481360">
    <property type="component" value="Unassembled WGS sequence"/>
</dbReference>
<evidence type="ECO:0000259" key="2">
    <source>
        <dbReference type="Pfam" id="PF00483"/>
    </source>
</evidence>
<dbReference type="Pfam" id="PF00483">
    <property type="entry name" value="NTP_transferase"/>
    <property type="match status" value="1"/>
</dbReference>
<dbReference type="SUPFAM" id="SSF53448">
    <property type="entry name" value="Nucleotide-diphospho-sugar transferases"/>
    <property type="match status" value="1"/>
</dbReference>
<protein>
    <submittedName>
        <fullName evidence="4">NDP-sugar synthase</fullName>
    </submittedName>
</protein>
<evidence type="ECO:0000259" key="3">
    <source>
        <dbReference type="Pfam" id="PF25087"/>
    </source>
</evidence>
<accession>A0A7C9RM17</accession>
<keyword evidence="5" id="KW-1185">Reference proteome</keyword>
<gene>
    <name evidence="4" type="ORF">G7043_05405</name>
</gene>
<dbReference type="Pfam" id="PF25087">
    <property type="entry name" value="GMPPB_C"/>
    <property type="match status" value="1"/>
</dbReference>
<dbReference type="InterPro" id="IPR056729">
    <property type="entry name" value="GMPPB_C"/>
</dbReference>
<organism evidence="4 5">
    <name type="scientific">Lentzea alba</name>
    <dbReference type="NCBI Taxonomy" id="2714351"/>
    <lineage>
        <taxon>Bacteria</taxon>
        <taxon>Bacillati</taxon>
        <taxon>Actinomycetota</taxon>
        <taxon>Actinomycetes</taxon>
        <taxon>Pseudonocardiales</taxon>
        <taxon>Pseudonocardiaceae</taxon>
        <taxon>Lentzea</taxon>
    </lineage>
</organism>
<reference evidence="4 5" key="1">
    <citation type="submission" date="2020-03" db="EMBL/GenBank/DDBJ databases">
        <title>Isolation and identification of active actinomycetes.</title>
        <authorList>
            <person name="Sun X."/>
        </authorList>
    </citation>
    <scope>NUCLEOTIDE SEQUENCE [LARGE SCALE GENOMIC DNA]</scope>
    <source>
        <strain evidence="4 5">NEAU-D13</strain>
    </source>
</reference>
<dbReference type="AlphaFoldDB" id="A0A7C9RM17"/>
<dbReference type="Gene3D" id="2.160.10.10">
    <property type="entry name" value="Hexapeptide repeat proteins"/>
    <property type="match status" value="1"/>
</dbReference>
<dbReference type="InterPro" id="IPR050486">
    <property type="entry name" value="Mannose-1P_guanyltransferase"/>
</dbReference>
<name>A0A7C9RM17_9PSEU</name>
<proteinExistence type="inferred from homology"/>
<comment type="caution">
    <text evidence="4">The sequence shown here is derived from an EMBL/GenBank/DDBJ whole genome shotgun (WGS) entry which is preliminary data.</text>
</comment>
<dbReference type="InterPro" id="IPR029044">
    <property type="entry name" value="Nucleotide-diphossugar_trans"/>
</dbReference>
<evidence type="ECO:0000313" key="5">
    <source>
        <dbReference type="Proteomes" id="UP000481360"/>
    </source>
</evidence>
<evidence type="ECO:0000313" key="4">
    <source>
        <dbReference type="EMBL" id="NGY58371.1"/>
    </source>
</evidence>
<dbReference type="InterPro" id="IPR005835">
    <property type="entry name" value="NTP_transferase_dom"/>
</dbReference>
<sequence length="377" mass="39717">MTICFVSEYSVERLAVTRRRKKVHGVEAVVLVGGKGTRLRPLTLSAPKPMLPTAGVPFLTHLLSRIKEVGITHVVLGTSYKAEVFEEYFGDGSRLGLELEYVVEEVPLDTAGAIRNVAGKLREPDVMVFNGDILSGVDLTGIVDTHRKHEADVTLHLVKVADPRAFGCVPTDDEGRVQAFLEKTENPPTDQINAGCYVFRREVIDAIPAGRPVSVERETFPGLLEAGRRLQGHVDATYWLDLGKPEAFVQGSADLVRGVAPSAAVAQPGDFLVLEGSAVHEGATVRGGSTVGSNCTVADGAVLDGAILFDGAVVGENAVVERSIVGAGALVQAGAVLRDAVVGDSAVIGARCELIGGARVWPGVVLPEAGVRFSTDA</sequence>
<feature type="domain" description="Mannose-1-phosphate guanyltransferase C-terminal" evidence="3">
    <location>
        <begin position="269"/>
        <end position="335"/>
    </location>
</feature>
<dbReference type="CDD" id="cd04181">
    <property type="entry name" value="NTP_transferase"/>
    <property type="match status" value="1"/>
</dbReference>
<feature type="domain" description="Nucleotidyl transferase" evidence="2">
    <location>
        <begin position="28"/>
        <end position="255"/>
    </location>
</feature>